<keyword evidence="5 7" id="KW-0378">Hydrolase</keyword>
<keyword evidence="6 7" id="KW-0788">Thiol protease</keyword>
<dbReference type="PROSITE" id="PS00973">
    <property type="entry name" value="USP_2"/>
    <property type="match status" value="1"/>
</dbReference>
<dbReference type="STRING" id="1555241.A0A4P9X959"/>
<dbReference type="CDD" id="cd02674">
    <property type="entry name" value="Peptidase_C19R"/>
    <property type="match status" value="1"/>
</dbReference>
<evidence type="ECO:0000313" key="10">
    <source>
        <dbReference type="Proteomes" id="UP000274922"/>
    </source>
</evidence>
<proteinExistence type="inferred from homology"/>
<dbReference type="InterPro" id="IPR050185">
    <property type="entry name" value="Ub_carboxyl-term_hydrolase"/>
</dbReference>
<dbReference type="PROSITE" id="PS00972">
    <property type="entry name" value="USP_1"/>
    <property type="match status" value="1"/>
</dbReference>
<reference evidence="10" key="1">
    <citation type="journal article" date="2018" name="Nat. Microbiol.">
        <title>Leveraging single-cell genomics to expand the fungal tree of life.</title>
        <authorList>
            <person name="Ahrendt S.R."/>
            <person name="Quandt C.A."/>
            <person name="Ciobanu D."/>
            <person name="Clum A."/>
            <person name="Salamov A."/>
            <person name="Andreopoulos B."/>
            <person name="Cheng J.F."/>
            <person name="Woyke T."/>
            <person name="Pelin A."/>
            <person name="Henrissat B."/>
            <person name="Reynolds N.K."/>
            <person name="Benny G.L."/>
            <person name="Smith M.E."/>
            <person name="James T.Y."/>
            <person name="Grigoriev I.V."/>
        </authorList>
    </citation>
    <scope>NUCLEOTIDE SEQUENCE [LARGE SCALE GENOMIC DNA]</scope>
    <source>
        <strain evidence="10">ATCC 52028</strain>
    </source>
</reference>
<dbReference type="EC" id="3.4.19.12" evidence="7"/>
<evidence type="ECO:0000313" key="9">
    <source>
        <dbReference type="EMBL" id="RKP01610.1"/>
    </source>
</evidence>
<dbReference type="GO" id="GO:0004843">
    <property type="term" value="F:cysteine-type deubiquitinase activity"/>
    <property type="evidence" value="ECO:0007669"/>
    <property type="project" value="UniProtKB-UniRule"/>
</dbReference>
<dbReference type="InterPro" id="IPR001394">
    <property type="entry name" value="Peptidase_C19_UCH"/>
</dbReference>
<dbReference type="GO" id="GO:0006508">
    <property type="term" value="P:proteolysis"/>
    <property type="evidence" value="ECO:0007669"/>
    <property type="project" value="UniProtKB-KW"/>
</dbReference>
<evidence type="ECO:0000256" key="1">
    <source>
        <dbReference type="ARBA" id="ARBA00000707"/>
    </source>
</evidence>
<dbReference type="OrthoDB" id="292964at2759"/>
<dbReference type="PANTHER" id="PTHR21646:SF95">
    <property type="entry name" value="UBIQUITIN CARBOXYL-TERMINAL HYDROLASE 4-RELATED"/>
    <property type="match status" value="1"/>
</dbReference>
<dbReference type="AlphaFoldDB" id="A0A4P9X959"/>
<dbReference type="PROSITE" id="PS50235">
    <property type="entry name" value="USP_3"/>
    <property type="match status" value="1"/>
</dbReference>
<evidence type="ECO:0000256" key="2">
    <source>
        <dbReference type="ARBA" id="ARBA00009085"/>
    </source>
</evidence>
<gene>
    <name evidence="9" type="ORF">CXG81DRAFT_11753</name>
</gene>
<sequence>MVPPSGQSSGFSRIGYTTIGMAGLRNLGNTCFFNSTIQCLSATTPFARFFRDGSFRRHLNRSNSLGTGGAVTTAFADLIRAMWSEQETVVVPSKFKDVIGKYHPEFQGSDQQDSSEFLQFIMDAMHEDMNVARRPGVTPEKEPDDEEHLSDQVAASRAWQRYTRLNWSIIVDLFQGQLQSRLTCLTCRKTSTTYNAFMYLTLPIPEMNRLQQRGGPVYLEECLDKFLEVETLSGADAWHCPRCKQLRTATKQLAIMRLPPVLLINLKRFYYQGHFRNKIDTYVEYETGSLSLTHVVAAPRDVPPPQREAYVYDLYAISNHYGGLSGGHYTANIKNGHKQQWYNFNDARITECKESDVKTKAAYTLYYVRATAPGQQLVSGHWWDTDLPSASGSTSSLSSRR</sequence>
<accession>A0A4P9X959</accession>
<name>A0A4P9X959_9FUNG</name>
<keyword evidence="3 7" id="KW-0645">Protease</keyword>
<dbReference type="InterPro" id="IPR028889">
    <property type="entry name" value="USP"/>
</dbReference>
<dbReference type="PANTHER" id="PTHR21646">
    <property type="entry name" value="UBIQUITIN CARBOXYL-TERMINAL HYDROLASE"/>
    <property type="match status" value="1"/>
</dbReference>
<evidence type="ECO:0000256" key="5">
    <source>
        <dbReference type="ARBA" id="ARBA00022801"/>
    </source>
</evidence>
<evidence type="ECO:0000256" key="7">
    <source>
        <dbReference type="RuleBase" id="RU366025"/>
    </source>
</evidence>
<dbReference type="InterPro" id="IPR018200">
    <property type="entry name" value="USP_CS"/>
</dbReference>
<protein>
    <recommendedName>
        <fullName evidence="7">Ubiquitin carboxyl-terminal hydrolase</fullName>
        <ecNumber evidence="7">3.4.19.12</ecNumber>
    </recommendedName>
</protein>
<comment type="similarity">
    <text evidence="2 7">Belongs to the peptidase C19 family.</text>
</comment>
<keyword evidence="4 7" id="KW-0833">Ubl conjugation pathway</keyword>
<dbReference type="InterPro" id="IPR038765">
    <property type="entry name" value="Papain-like_cys_pep_sf"/>
</dbReference>
<dbReference type="Pfam" id="PF00443">
    <property type="entry name" value="UCH"/>
    <property type="match status" value="1"/>
</dbReference>
<comment type="catalytic activity">
    <reaction evidence="1 7">
        <text>Thiol-dependent hydrolysis of ester, thioester, amide, peptide and isopeptide bonds formed by the C-terminal Gly of ubiquitin (a 76-residue protein attached to proteins as an intracellular targeting signal).</text>
        <dbReference type="EC" id="3.4.19.12"/>
    </reaction>
</comment>
<evidence type="ECO:0000259" key="8">
    <source>
        <dbReference type="PROSITE" id="PS50235"/>
    </source>
</evidence>
<dbReference type="EMBL" id="ML014166">
    <property type="protein sequence ID" value="RKP01610.1"/>
    <property type="molecule type" value="Genomic_DNA"/>
</dbReference>
<evidence type="ECO:0000256" key="4">
    <source>
        <dbReference type="ARBA" id="ARBA00022786"/>
    </source>
</evidence>
<dbReference type="SUPFAM" id="SSF54001">
    <property type="entry name" value="Cysteine proteinases"/>
    <property type="match status" value="1"/>
</dbReference>
<dbReference type="Gene3D" id="3.90.70.10">
    <property type="entry name" value="Cysteine proteinases"/>
    <property type="match status" value="1"/>
</dbReference>
<dbReference type="Proteomes" id="UP000274922">
    <property type="component" value="Unassembled WGS sequence"/>
</dbReference>
<evidence type="ECO:0000256" key="3">
    <source>
        <dbReference type="ARBA" id="ARBA00022670"/>
    </source>
</evidence>
<feature type="domain" description="USP" evidence="8">
    <location>
        <begin position="22"/>
        <end position="370"/>
    </location>
</feature>
<organism evidence="9 10">
    <name type="scientific">Caulochytrium protostelioides</name>
    <dbReference type="NCBI Taxonomy" id="1555241"/>
    <lineage>
        <taxon>Eukaryota</taxon>
        <taxon>Fungi</taxon>
        <taxon>Fungi incertae sedis</taxon>
        <taxon>Chytridiomycota</taxon>
        <taxon>Chytridiomycota incertae sedis</taxon>
        <taxon>Chytridiomycetes</taxon>
        <taxon>Caulochytriales</taxon>
        <taxon>Caulochytriaceae</taxon>
        <taxon>Caulochytrium</taxon>
    </lineage>
</organism>
<dbReference type="GO" id="GO:0016579">
    <property type="term" value="P:protein deubiquitination"/>
    <property type="evidence" value="ECO:0007669"/>
    <property type="project" value="InterPro"/>
</dbReference>
<evidence type="ECO:0000256" key="6">
    <source>
        <dbReference type="ARBA" id="ARBA00022807"/>
    </source>
</evidence>
<keyword evidence="10" id="KW-1185">Reference proteome</keyword>